<protein>
    <recommendedName>
        <fullName evidence="4">2TM domain-containing protein</fullName>
    </recommendedName>
</protein>
<evidence type="ECO:0000256" key="1">
    <source>
        <dbReference type="SAM" id="Phobius"/>
    </source>
</evidence>
<dbReference type="EMBL" id="JAHHHD010000076">
    <property type="protein sequence ID" value="MBW4662442.1"/>
    <property type="molecule type" value="Genomic_DNA"/>
</dbReference>
<keyword evidence="1" id="KW-0472">Membrane</keyword>
<feature type="transmembrane region" description="Helical" evidence="1">
    <location>
        <begin position="54"/>
        <end position="75"/>
    </location>
</feature>
<proteinExistence type="predicted"/>
<dbReference type="PROSITE" id="PS51257">
    <property type="entry name" value="PROKAR_LIPOPROTEIN"/>
    <property type="match status" value="1"/>
</dbReference>
<evidence type="ECO:0000313" key="2">
    <source>
        <dbReference type="EMBL" id="MBW4662442.1"/>
    </source>
</evidence>
<keyword evidence="1" id="KW-1133">Transmembrane helix</keyword>
<dbReference type="AlphaFoldDB" id="A0A951QFZ1"/>
<evidence type="ECO:0000313" key="3">
    <source>
        <dbReference type="Proteomes" id="UP000757435"/>
    </source>
</evidence>
<accession>A0A951QFZ1</accession>
<comment type="caution">
    <text evidence="2">The sequence shown here is derived from an EMBL/GenBank/DDBJ whole genome shotgun (WGS) entry which is preliminary data.</text>
</comment>
<reference evidence="2" key="1">
    <citation type="submission" date="2021-05" db="EMBL/GenBank/DDBJ databases">
        <authorList>
            <person name="Pietrasiak N."/>
            <person name="Ward R."/>
            <person name="Stajich J.E."/>
            <person name="Kurbessoian T."/>
        </authorList>
    </citation>
    <scope>NUCLEOTIDE SEQUENCE</scope>
    <source>
        <strain evidence="2">UHER 2000/2452</strain>
    </source>
</reference>
<gene>
    <name evidence="2" type="ORF">KME15_27665</name>
</gene>
<feature type="transmembrane region" description="Helical" evidence="1">
    <location>
        <begin position="21"/>
        <end position="42"/>
    </location>
</feature>
<keyword evidence="1" id="KW-0812">Transmembrane</keyword>
<organism evidence="2 3">
    <name type="scientific">Drouetiella hepatica Uher 2000/2452</name>
    <dbReference type="NCBI Taxonomy" id="904376"/>
    <lineage>
        <taxon>Bacteria</taxon>
        <taxon>Bacillati</taxon>
        <taxon>Cyanobacteriota</taxon>
        <taxon>Cyanophyceae</taxon>
        <taxon>Oculatellales</taxon>
        <taxon>Oculatellaceae</taxon>
        <taxon>Drouetiella</taxon>
    </lineage>
</organism>
<reference evidence="2" key="2">
    <citation type="journal article" date="2022" name="Microbiol. Resour. Announc.">
        <title>Metagenome Sequencing to Explore Phylogenomics of Terrestrial Cyanobacteria.</title>
        <authorList>
            <person name="Ward R.D."/>
            <person name="Stajich J.E."/>
            <person name="Johansen J.R."/>
            <person name="Huntemann M."/>
            <person name="Clum A."/>
            <person name="Foster B."/>
            <person name="Foster B."/>
            <person name="Roux S."/>
            <person name="Palaniappan K."/>
            <person name="Varghese N."/>
            <person name="Mukherjee S."/>
            <person name="Reddy T.B.K."/>
            <person name="Daum C."/>
            <person name="Copeland A."/>
            <person name="Chen I.A."/>
            <person name="Ivanova N.N."/>
            <person name="Kyrpides N.C."/>
            <person name="Shapiro N."/>
            <person name="Eloe-Fadrosh E.A."/>
            <person name="Pietrasiak N."/>
        </authorList>
    </citation>
    <scope>NUCLEOTIDE SEQUENCE</scope>
    <source>
        <strain evidence="2">UHER 2000/2452</strain>
    </source>
</reference>
<evidence type="ECO:0008006" key="4">
    <source>
        <dbReference type="Google" id="ProtNLM"/>
    </source>
</evidence>
<dbReference type="Proteomes" id="UP000757435">
    <property type="component" value="Unassembled WGS sequence"/>
</dbReference>
<name>A0A951QFZ1_9CYAN</name>
<sequence length="87" mass="9926">MPPRWSRKPDRKDADFRKLDDRMTFAVHVAAFGCFNSGAWFARIIQEADWTWTIWFTGISLAILVSHAVYIFAIADYSDPAASSRQG</sequence>